<evidence type="ECO:0000313" key="17">
    <source>
        <dbReference type="Proteomes" id="UP000824998"/>
    </source>
</evidence>
<sequence>MIFDGLSLMIEGIVLGAVEIGAFGTGEPSSQWCADGRRTEARCEALGSSGQWALSKHRSSCDIQWQSVFTKSKKLEDLEADIVVMQETKIRQRDLKDEMVLIPGWDVFFSFPTFNNTEEGVTGILMAPKSKVRFRNLPEDQRIGGYLSRSQLNFPAVVVIGVHCPTQLNESRDDFRIAFLMAVDTRVRNLMALGKRVLLASDLNIIREEIDTSDPENQLTNHTMTGAEYVSTPIRRVFGQRDEDRESPVMWDICCAFHPGRMDMFIWWEQLLDARLSNLGSRVDYILCSLDCYPWFSGSNIQENTWGSDHCPVYATFKSQVELDGAMVDVREVFSNGMFNNGVRCREWTHEDLLPLSRRLLPEFDRRQHIDNMPGMSQPRSITKPRSKALRSAPSGKARISQPPARQESSSSSICTENPSTTTEITQHSSTKPSSKRGMKSGGIGCRHAKRTALVTTSESTAGKKQEQRSLDGLLMPQPPYVRRANHEGRAFQVPTAASMERGGLTPASRSILGSPARVWQSDSHTGSFGEPSGGTNPIPTPAPYCEHGEPCISMIVKMKKRNCGESFYLCGKPIAPSRVAERDTKWQCGTFIWSSDWTGRKGY</sequence>
<gene>
    <name evidence="16" type="ORF">BJ875DRAFT_537343</name>
</gene>
<dbReference type="EMBL" id="MU251702">
    <property type="protein sequence ID" value="KAG9230092.1"/>
    <property type="molecule type" value="Genomic_DNA"/>
</dbReference>
<evidence type="ECO:0000313" key="16">
    <source>
        <dbReference type="EMBL" id="KAG9230092.1"/>
    </source>
</evidence>
<comment type="caution">
    <text evidence="16">The sequence shown here is derived from an EMBL/GenBank/DDBJ whole genome shotgun (WGS) entry which is preliminary data.</text>
</comment>
<dbReference type="InterPro" id="IPR020848">
    <property type="entry name" value="AP_endonuclease_F1_CS"/>
</dbReference>
<feature type="domain" description="GRF-type" evidence="15">
    <location>
        <begin position="546"/>
        <end position="598"/>
    </location>
</feature>
<proteinExistence type="inferred from homology"/>
<feature type="binding site" evidence="10">
    <location>
        <position position="309"/>
    </location>
    <ligand>
        <name>Mg(2+)</name>
        <dbReference type="ChEBI" id="CHEBI:18420"/>
        <label>2</label>
    </ligand>
</feature>
<reference evidence="16" key="1">
    <citation type="journal article" date="2021" name="IMA Fungus">
        <title>Genomic characterization of three marine fungi, including Emericellopsis atlantica sp. nov. with signatures of a generalist lifestyle and marine biomass degradation.</title>
        <authorList>
            <person name="Hagestad O.C."/>
            <person name="Hou L."/>
            <person name="Andersen J.H."/>
            <person name="Hansen E.H."/>
            <person name="Altermark B."/>
            <person name="Li C."/>
            <person name="Kuhnert E."/>
            <person name="Cox R.J."/>
            <person name="Crous P.W."/>
            <person name="Spatafora J.W."/>
            <person name="Lail K."/>
            <person name="Amirebrahimi M."/>
            <person name="Lipzen A."/>
            <person name="Pangilinan J."/>
            <person name="Andreopoulos W."/>
            <person name="Hayes R.D."/>
            <person name="Ng V."/>
            <person name="Grigoriev I.V."/>
            <person name="Jackson S.A."/>
            <person name="Sutton T.D.S."/>
            <person name="Dobson A.D.W."/>
            <person name="Rama T."/>
        </authorList>
    </citation>
    <scope>NUCLEOTIDE SEQUENCE</scope>
    <source>
        <strain evidence="16">TRa018bII</strain>
    </source>
</reference>
<dbReference type="Gene3D" id="3.60.10.10">
    <property type="entry name" value="Endonuclease/exonuclease/phosphatase"/>
    <property type="match status" value="1"/>
</dbReference>
<keyword evidence="4 10" id="KW-0479">Metal-binding</keyword>
<keyword evidence="14" id="KW-0732">Signal</keyword>
<feature type="binding site" evidence="10">
    <location>
        <position position="202"/>
    </location>
    <ligand>
        <name>Mg(2+)</name>
        <dbReference type="ChEBI" id="CHEBI:18420"/>
        <label>1</label>
    </ligand>
</feature>
<evidence type="ECO:0000256" key="2">
    <source>
        <dbReference type="ARBA" id="ARBA00007092"/>
    </source>
</evidence>
<evidence type="ECO:0000256" key="8">
    <source>
        <dbReference type="ARBA" id="ARBA00022842"/>
    </source>
</evidence>
<evidence type="ECO:0000256" key="13">
    <source>
        <dbReference type="SAM" id="MobiDB-lite"/>
    </source>
</evidence>
<organism evidence="16 17">
    <name type="scientific">Amylocarpus encephaloides</name>
    <dbReference type="NCBI Taxonomy" id="45428"/>
    <lineage>
        <taxon>Eukaryota</taxon>
        <taxon>Fungi</taxon>
        <taxon>Dikarya</taxon>
        <taxon>Ascomycota</taxon>
        <taxon>Pezizomycotina</taxon>
        <taxon>Leotiomycetes</taxon>
        <taxon>Helotiales</taxon>
        <taxon>Helotiales incertae sedis</taxon>
        <taxon>Amylocarpus</taxon>
    </lineage>
</organism>
<dbReference type="InterPro" id="IPR004808">
    <property type="entry name" value="AP_endonuc_1"/>
</dbReference>
<dbReference type="PANTHER" id="PTHR22748:SF4">
    <property type="entry name" value="DNA-(APURINIC OR APYRIMIDINIC SITE) ENDONUCLEASE 2"/>
    <property type="match status" value="1"/>
</dbReference>
<dbReference type="InterPro" id="IPR036691">
    <property type="entry name" value="Endo/exonu/phosph_ase_sf"/>
</dbReference>
<keyword evidence="17" id="KW-1185">Reference proteome</keyword>
<evidence type="ECO:0000256" key="7">
    <source>
        <dbReference type="ARBA" id="ARBA00022833"/>
    </source>
</evidence>
<evidence type="ECO:0000256" key="11">
    <source>
        <dbReference type="PIRSR" id="PIRSR604808-3"/>
    </source>
</evidence>
<feature type="binding site" evidence="10">
    <location>
        <position position="87"/>
    </location>
    <ligand>
        <name>Mg(2+)</name>
        <dbReference type="ChEBI" id="CHEBI:18420"/>
        <label>1</label>
    </ligand>
</feature>
<dbReference type="Proteomes" id="UP000824998">
    <property type="component" value="Unassembled WGS sequence"/>
</dbReference>
<dbReference type="GO" id="GO:0008081">
    <property type="term" value="F:phosphoric diester hydrolase activity"/>
    <property type="evidence" value="ECO:0007669"/>
    <property type="project" value="TreeGrafter"/>
</dbReference>
<name>A0A9P7YAY1_9HELO</name>
<feature type="binding site" evidence="10">
    <location>
        <position position="204"/>
    </location>
    <ligand>
        <name>Mg(2+)</name>
        <dbReference type="ChEBI" id="CHEBI:18420"/>
        <label>1</label>
    </ligand>
</feature>
<feature type="binding site" evidence="10">
    <location>
        <position position="310"/>
    </location>
    <ligand>
        <name>Mg(2+)</name>
        <dbReference type="ChEBI" id="CHEBI:18420"/>
        <label>1</label>
    </ligand>
</feature>
<evidence type="ECO:0000256" key="5">
    <source>
        <dbReference type="ARBA" id="ARBA00022771"/>
    </source>
</evidence>
<dbReference type="GO" id="GO:0003906">
    <property type="term" value="F:DNA-(apurinic or apyrimidinic site) endonuclease activity"/>
    <property type="evidence" value="ECO:0007669"/>
    <property type="project" value="TreeGrafter"/>
</dbReference>
<dbReference type="GO" id="GO:0003677">
    <property type="term" value="F:DNA binding"/>
    <property type="evidence" value="ECO:0007669"/>
    <property type="project" value="InterPro"/>
</dbReference>
<feature type="compositionally biased region" description="Polar residues" evidence="13">
    <location>
        <begin position="407"/>
        <end position="433"/>
    </location>
</feature>
<feature type="site" description="Interaction with DNA substrate" evidence="11">
    <location>
        <position position="310"/>
    </location>
</feature>
<evidence type="ECO:0000256" key="3">
    <source>
        <dbReference type="ARBA" id="ARBA00013541"/>
    </source>
</evidence>
<dbReference type="PROSITE" id="PS00728">
    <property type="entry name" value="AP_NUCLEASE_F1_3"/>
    <property type="match status" value="1"/>
</dbReference>
<evidence type="ECO:0000259" key="15">
    <source>
        <dbReference type="PROSITE" id="PS51999"/>
    </source>
</evidence>
<dbReference type="SUPFAM" id="SSF56219">
    <property type="entry name" value="DNase I-like"/>
    <property type="match status" value="1"/>
</dbReference>
<dbReference type="PROSITE" id="PS51999">
    <property type="entry name" value="ZF_GRF"/>
    <property type="match status" value="1"/>
</dbReference>
<dbReference type="AlphaFoldDB" id="A0A9P7YAY1"/>
<dbReference type="PROSITE" id="PS00726">
    <property type="entry name" value="AP_NUCLEASE_F1_1"/>
    <property type="match status" value="1"/>
</dbReference>
<dbReference type="InterPro" id="IPR005135">
    <property type="entry name" value="Endo/exonuclease/phosphatase"/>
</dbReference>
<feature type="site" description="Important for catalytic activity" evidence="11">
    <location>
        <position position="284"/>
    </location>
</feature>
<comment type="similarity">
    <text evidence="2">Belongs to the DNA repair enzymes AP/ExoA family.</text>
</comment>
<dbReference type="GO" id="GO:0008270">
    <property type="term" value="F:zinc ion binding"/>
    <property type="evidence" value="ECO:0007669"/>
    <property type="project" value="UniProtKB-KW"/>
</dbReference>
<evidence type="ECO:0000256" key="14">
    <source>
        <dbReference type="SAM" id="SignalP"/>
    </source>
</evidence>
<dbReference type="GO" id="GO:0016829">
    <property type="term" value="F:lyase activity"/>
    <property type="evidence" value="ECO:0007669"/>
    <property type="project" value="UniProtKB-KW"/>
</dbReference>
<dbReference type="PANTHER" id="PTHR22748">
    <property type="entry name" value="AP ENDONUCLEASE"/>
    <property type="match status" value="1"/>
</dbReference>
<dbReference type="GO" id="GO:0008311">
    <property type="term" value="F:double-stranded DNA 3'-5' DNA exonuclease activity"/>
    <property type="evidence" value="ECO:0007669"/>
    <property type="project" value="TreeGrafter"/>
</dbReference>
<evidence type="ECO:0000256" key="1">
    <source>
        <dbReference type="ARBA" id="ARBA00001936"/>
    </source>
</evidence>
<dbReference type="PROSITE" id="PS51435">
    <property type="entry name" value="AP_NUCLEASE_F1_4"/>
    <property type="match status" value="1"/>
</dbReference>
<feature type="chain" id="PRO_5040297815" description="DNA-(apurinic or apyrimidinic site) endonuclease 2" evidence="14">
    <location>
        <begin position="17"/>
        <end position="604"/>
    </location>
</feature>
<keyword evidence="8 10" id="KW-0460">Magnesium</keyword>
<protein>
    <recommendedName>
        <fullName evidence="3">DNA-(apurinic or apyrimidinic site) endonuclease 2</fullName>
    </recommendedName>
</protein>
<dbReference type="InterPro" id="IPR020847">
    <property type="entry name" value="AP_endonuclease_F1_BS"/>
</dbReference>
<comment type="cofactor">
    <cofactor evidence="10">
        <name>Mg(2+)</name>
        <dbReference type="ChEBI" id="CHEBI:18420"/>
    </cofactor>
    <cofactor evidence="10">
        <name>Mn(2+)</name>
        <dbReference type="ChEBI" id="CHEBI:29035"/>
    </cofactor>
    <text evidence="10">Probably binds two magnesium or manganese ions per subunit.</text>
</comment>
<dbReference type="OrthoDB" id="391817at2759"/>
<comment type="cofactor">
    <cofactor evidence="1">
        <name>Mn(2+)</name>
        <dbReference type="ChEBI" id="CHEBI:29035"/>
    </cofactor>
</comment>
<keyword evidence="16" id="KW-0456">Lyase</keyword>
<keyword evidence="5 12" id="KW-0863">Zinc-finger</keyword>
<keyword evidence="7" id="KW-0862">Zinc</keyword>
<dbReference type="Pfam" id="PF03372">
    <property type="entry name" value="Exo_endo_phos"/>
    <property type="match status" value="1"/>
</dbReference>
<keyword evidence="6" id="KW-0378">Hydrolase</keyword>
<keyword evidence="10" id="KW-0464">Manganese</keyword>
<feature type="signal peptide" evidence="14">
    <location>
        <begin position="1"/>
        <end position="16"/>
    </location>
</feature>
<dbReference type="InterPro" id="IPR010666">
    <property type="entry name" value="Znf_GRF"/>
</dbReference>
<evidence type="ECO:0000256" key="12">
    <source>
        <dbReference type="PROSITE-ProRule" id="PRU01343"/>
    </source>
</evidence>
<dbReference type="GO" id="GO:0006284">
    <property type="term" value="P:base-excision repair"/>
    <property type="evidence" value="ECO:0007669"/>
    <property type="project" value="TreeGrafter"/>
</dbReference>
<feature type="site" description="Transition state stabilizer" evidence="11">
    <location>
        <position position="204"/>
    </location>
</feature>
<evidence type="ECO:0000256" key="6">
    <source>
        <dbReference type="ARBA" id="ARBA00022801"/>
    </source>
</evidence>
<accession>A0A9P7YAY1</accession>
<evidence type="ECO:0000256" key="10">
    <source>
        <dbReference type="PIRSR" id="PIRSR604808-2"/>
    </source>
</evidence>
<keyword evidence="9" id="KW-0539">Nucleus</keyword>
<feature type="region of interest" description="Disordered" evidence="13">
    <location>
        <begin position="369"/>
        <end position="470"/>
    </location>
</feature>
<dbReference type="GO" id="GO:0005634">
    <property type="term" value="C:nucleus"/>
    <property type="evidence" value="ECO:0007669"/>
    <property type="project" value="TreeGrafter"/>
</dbReference>
<evidence type="ECO:0000256" key="9">
    <source>
        <dbReference type="ARBA" id="ARBA00023242"/>
    </source>
</evidence>
<evidence type="ECO:0000256" key="4">
    <source>
        <dbReference type="ARBA" id="ARBA00022723"/>
    </source>
</evidence>